<comment type="catalytic activity">
    <reaction evidence="14">
        <text>pyruvate + ATP = phosphoenolpyruvate + ADP + H(+)</text>
        <dbReference type="Rhea" id="RHEA:18157"/>
        <dbReference type="ChEBI" id="CHEBI:15361"/>
        <dbReference type="ChEBI" id="CHEBI:15378"/>
        <dbReference type="ChEBI" id="CHEBI:30616"/>
        <dbReference type="ChEBI" id="CHEBI:58702"/>
        <dbReference type="ChEBI" id="CHEBI:456216"/>
        <dbReference type="EC" id="2.7.1.40"/>
    </reaction>
</comment>
<evidence type="ECO:0000259" key="15">
    <source>
        <dbReference type="Pfam" id="PF00224"/>
    </source>
</evidence>
<evidence type="ECO:0000256" key="12">
    <source>
        <dbReference type="ARBA" id="ARBA00023317"/>
    </source>
</evidence>
<organism evidence="16 17">
    <name type="scientific">Velamenicoccus archaeovorus</name>
    <dbReference type="NCBI Taxonomy" id="1930593"/>
    <lineage>
        <taxon>Bacteria</taxon>
        <taxon>Pseudomonadati</taxon>
        <taxon>Candidatus Omnitrophota</taxon>
        <taxon>Candidatus Velamenicoccus</taxon>
    </lineage>
</organism>
<evidence type="ECO:0000256" key="8">
    <source>
        <dbReference type="ARBA" id="ARBA00022777"/>
    </source>
</evidence>
<evidence type="ECO:0000256" key="1">
    <source>
        <dbReference type="ARBA" id="ARBA00001958"/>
    </source>
</evidence>
<keyword evidence="11 14" id="KW-0324">Glycolysis</keyword>
<sequence length="344" mass="38299">MVKTKIIATIGPASRSSAVLRRMMRAGLDVVRLNFSHATHAECLQTIRMVRQLNRRYGRSLRLLGDLEGHRVRIGRLRDHQSLTLRKGQTLWLVQDAGFVGEGNRVAFDYEGAIKDIHQGHRIFVDDGLIALDVLSVSRRVLKTRVVFDGVLGEFKGVNIPQARLHFGGLSSKDKEDIAFGCVHSLDFLAQSFVRTASDMLAVRRVLPVGRKGKVRLVAKIENADGIRNIDRIIDASDAVMVARGDMGVSIPIEDVPVVQKEIIRKCNARKKPVITATQMLEHMTVERIPTRAEVSDVANAVLDGSDYVMLSAETAAGRYPVEAVAMMNKIIRVTEEWCRCRGR</sequence>
<dbReference type="GO" id="GO:0000287">
    <property type="term" value="F:magnesium ion binding"/>
    <property type="evidence" value="ECO:0007669"/>
    <property type="project" value="UniProtKB-UniRule"/>
</dbReference>
<proteinExistence type="inferred from homology"/>
<dbReference type="NCBIfam" id="NF004491">
    <property type="entry name" value="PRK05826.1"/>
    <property type="match status" value="1"/>
</dbReference>
<dbReference type="InterPro" id="IPR040442">
    <property type="entry name" value="Pyrv_kinase-like_dom_sf"/>
</dbReference>
<evidence type="ECO:0000256" key="5">
    <source>
        <dbReference type="ARBA" id="ARBA00022679"/>
    </source>
</evidence>
<keyword evidence="6" id="KW-0479">Metal-binding</keyword>
<evidence type="ECO:0000256" key="14">
    <source>
        <dbReference type="RuleBase" id="RU000504"/>
    </source>
</evidence>
<dbReference type="Gene3D" id="3.20.20.60">
    <property type="entry name" value="Phosphoenolpyruvate-binding domains"/>
    <property type="match status" value="1"/>
</dbReference>
<dbReference type="InterPro" id="IPR015806">
    <property type="entry name" value="Pyrv_Knase_insert_dom_sf"/>
</dbReference>
<evidence type="ECO:0000313" key="17">
    <source>
        <dbReference type="Proteomes" id="UP000287243"/>
    </source>
</evidence>
<dbReference type="Gene3D" id="2.40.33.10">
    <property type="entry name" value="PK beta-barrel domain-like"/>
    <property type="match status" value="1"/>
</dbReference>
<evidence type="ECO:0000256" key="6">
    <source>
        <dbReference type="ARBA" id="ARBA00022723"/>
    </source>
</evidence>
<evidence type="ECO:0000256" key="7">
    <source>
        <dbReference type="ARBA" id="ARBA00022741"/>
    </source>
</evidence>
<evidence type="ECO:0000256" key="3">
    <source>
        <dbReference type="ARBA" id="ARBA00008663"/>
    </source>
</evidence>
<comment type="similarity">
    <text evidence="3 14">Belongs to the pyruvate kinase family.</text>
</comment>
<keyword evidence="7" id="KW-0547">Nucleotide-binding</keyword>
<dbReference type="SUPFAM" id="SSF51621">
    <property type="entry name" value="Phosphoenolpyruvate/pyruvate domain"/>
    <property type="match status" value="1"/>
</dbReference>
<accession>A0A410P2S9</accession>
<dbReference type="RefSeq" id="WP_128699081.1">
    <property type="nucleotide sequence ID" value="NZ_CP019384.1"/>
</dbReference>
<dbReference type="UniPathway" id="UPA00109">
    <property type="reaction ID" value="UER00188"/>
</dbReference>
<dbReference type="KEGG" id="vai:BU251_01215"/>
<gene>
    <name evidence="16" type="ORF">BU251_01215</name>
</gene>
<keyword evidence="8 14" id="KW-0418">Kinase</keyword>
<dbReference type="GO" id="GO:0005524">
    <property type="term" value="F:ATP binding"/>
    <property type="evidence" value="ECO:0007669"/>
    <property type="project" value="UniProtKB-KW"/>
</dbReference>
<keyword evidence="17" id="KW-1185">Reference proteome</keyword>
<evidence type="ECO:0000256" key="9">
    <source>
        <dbReference type="ARBA" id="ARBA00022840"/>
    </source>
</evidence>
<keyword evidence="10 14" id="KW-0460">Magnesium</keyword>
<evidence type="ECO:0000256" key="2">
    <source>
        <dbReference type="ARBA" id="ARBA00004997"/>
    </source>
</evidence>
<dbReference type="InterPro" id="IPR001697">
    <property type="entry name" value="Pyr_Knase"/>
</dbReference>
<evidence type="ECO:0000256" key="13">
    <source>
        <dbReference type="NCBIfam" id="TIGR01064"/>
    </source>
</evidence>
<evidence type="ECO:0000256" key="4">
    <source>
        <dbReference type="ARBA" id="ARBA00012142"/>
    </source>
</evidence>
<protein>
    <recommendedName>
        <fullName evidence="4 13">Pyruvate kinase</fullName>
        <ecNumber evidence="4 13">2.7.1.40</ecNumber>
    </recommendedName>
</protein>
<dbReference type="FunFam" id="2.40.33.10:FF:000001">
    <property type="entry name" value="Pyruvate kinase"/>
    <property type="match status" value="1"/>
</dbReference>
<dbReference type="InterPro" id="IPR015813">
    <property type="entry name" value="Pyrv/PenolPyrv_kinase-like_dom"/>
</dbReference>
<dbReference type="PROSITE" id="PS00110">
    <property type="entry name" value="PYRUVATE_KINASE"/>
    <property type="match status" value="1"/>
</dbReference>
<name>A0A410P2S9_VELA1</name>
<dbReference type="Proteomes" id="UP000287243">
    <property type="component" value="Chromosome"/>
</dbReference>
<feature type="domain" description="Pyruvate kinase barrel" evidence="15">
    <location>
        <begin position="3"/>
        <end position="325"/>
    </location>
</feature>
<dbReference type="InterPro" id="IPR011037">
    <property type="entry name" value="Pyrv_Knase-like_insert_dom_sf"/>
</dbReference>
<dbReference type="InterPro" id="IPR018209">
    <property type="entry name" value="Pyrv_Knase_AS"/>
</dbReference>
<dbReference type="GO" id="GO:0004743">
    <property type="term" value="F:pyruvate kinase activity"/>
    <property type="evidence" value="ECO:0007669"/>
    <property type="project" value="UniProtKB-UniRule"/>
</dbReference>
<dbReference type="InterPro" id="IPR015793">
    <property type="entry name" value="Pyrv_Knase_brl"/>
</dbReference>
<dbReference type="AlphaFoldDB" id="A0A410P2S9"/>
<dbReference type="PANTHER" id="PTHR11817">
    <property type="entry name" value="PYRUVATE KINASE"/>
    <property type="match status" value="1"/>
</dbReference>
<dbReference type="GO" id="GO:0016301">
    <property type="term" value="F:kinase activity"/>
    <property type="evidence" value="ECO:0007669"/>
    <property type="project" value="UniProtKB-KW"/>
</dbReference>
<dbReference type="OrthoDB" id="9812123at2"/>
<keyword evidence="9" id="KW-0067">ATP-binding</keyword>
<evidence type="ECO:0000256" key="10">
    <source>
        <dbReference type="ARBA" id="ARBA00022842"/>
    </source>
</evidence>
<dbReference type="PRINTS" id="PR01050">
    <property type="entry name" value="PYRUVTKNASE"/>
</dbReference>
<dbReference type="SUPFAM" id="SSF50800">
    <property type="entry name" value="PK beta-barrel domain-like"/>
    <property type="match status" value="1"/>
</dbReference>
<keyword evidence="5 14" id="KW-0808">Transferase</keyword>
<keyword evidence="12 16" id="KW-0670">Pyruvate</keyword>
<evidence type="ECO:0000256" key="11">
    <source>
        <dbReference type="ARBA" id="ARBA00023152"/>
    </source>
</evidence>
<dbReference type="Pfam" id="PF00224">
    <property type="entry name" value="PK"/>
    <property type="match status" value="1"/>
</dbReference>
<dbReference type="EMBL" id="CP019384">
    <property type="protein sequence ID" value="QAT16443.1"/>
    <property type="molecule type" value="Genomic_DNA"/>
</dbReference>
<comment type="pathway">
    <text evidence="2 14">Carbohydrate degradation; glycolysis; pyruvate from D-glyceraldehyde 3-phosphate: step 5/5.</text>
</comment>
<reference evidence="16 17" key="1">
    <citation type="submission" date="2017-01" db="EMBL/GenBank/DDBJ databases">
        <title>First insights into the biology of 'candidatus Vampirococcus archaeovorus'.</title>
        <authorList>
            <person name="Kizina J."/>
            <person name="Jordan S."/>
            <person name="Stueber K."/>
            <person name="Reinhardt R."/>
            <person name="Harder J."/>
        </authorList>
    </citation>
    <scope>NUCLEOTIDE SEQUENCE [LARGE SCALE GENOMIC DNA]</scope>
    <source>
        <strain evidence="16 17">LiM</strain>
    </source>
</reference>
<dbReference type="EC" id="2.7.1.40" evidence="4 13"/>
<evidence type="ECO:0000313" key="16">
    <source>
        <dbReference type="EMBL" id="QAT16443.1"/>
    </source>
</evidence>
<dbReference type="GO" id="GO:0030955">
    <property type="term" value="F:potassium ion binding"/>
    <property type="evidence" value="ECO:0007669"/>
    <property type="project" value="UniProtKB-UniRule"/>
</dbReference>
<comment type="cofactor">
    <cofactor evidence="1">
        <name>K(+)</name>
        <dbReference type="ChEBI" id="CHEBI:29103"/>
    </cofactor>
</comment>
<dbReference type="NCBIfam" id="TIGR01064">
    <property type="entry name" value="pyruv_kin"/>
    <property type="match status" value="1"/>
</dbReference>